<dbReference type="HAMAP" id="MF_01306_B">
    <property type="entry name" value="Ribosomal_uS4_B"/>
    <property type="match status" value="1"/>
</dbReference>
<evidence type="ECO:0000259" key="10">
    <source>
        <dbReference type="SMART" id="SM01390"/>
    </source>
</evidence>
<dbReference type="OrthoDB" id="9803672at2"/>
<reference evidence="11 12" key="1">
    <citation type="journal article" date="2013" name="Genome Announc.">
        <title>Complete Genome Sequence of Mycoplasma putrefaciens Strain 9231, One of the Agents of Contagious Agalactia in Goats.</title>
        <authorList>
            <person name="Dupuy V."/>
            <person name="Sirand-Pugnet P."/>
            <person name="Baranowski E."/>
            <person name="Barre A."/>
            <person name="Breton M."/>
            <person name="Couture C."/>
            <person name="Dordet-Frisoni E."/>
            <person name="Gaurivaud P."/>
            <person name="Jacob D."/>
            <person name="Lemaitre C."/>
            <person name="Manso-Silvan L."/>
            <person name="Nikolski M."/>
            <person name="Nouvel L.X."/>
            <person name="Poumarat F."/>
            <person name="Tardy F."/>
            <person name="Thebault P."/>
            <person name="Theil S."/>
            <person name="Citti C."/>
            <person name="Blanchard A."/>
            <person name="Thiaucourt F."/>
        </authorList>
    </citation>
    <scope>NUCLEOTIDE SEQUENCE [LARGE SCALE GENOMIC DNA]</scope>
    <source>
        <strain evidence="11">Mput9231</strain>
    </source>
</reference>
<dbReference type="SMART" id="SM01390">
    <property type="entry name" value="Ribosomal_S4"/>
    <property type="match status" value="1"/>
</dbReference>
<dbReference type="InterPro" id="IPR022801">
    <property type="entry name" value="Ribosomal_uS4"/>
</dbReference>
<dbReference type="eggNOG" id="COG0522">
    <property type="taxonomic scope" value="Bacteria"/>
</dbReference>
<dbReference type="Pfam" id="PF01479">
    <property type="entry name" value="S4"/>
    <property type="match status" value="1"/>
</dbReference>
<dbReference type="RefSeq" id="WP_015587518.1">
    <property type="nucleotide sequence ID" value="NC_021083.1"/>
</dbReference>
<dbReference type="KEGG" id="mput:MPUT9231_5510"/>
<accession>M9WCU9</accession>
<dbReference type="InterPro" id="IPR036986">
    <property type="entry name" value="S4_RNA-bd_sf"/>
</dbReference>
<dbReference type="FunFam" id="3.10.290.10:FF:000001">
    <property type="entry name" value="30S ribosomal protein S4"/>
    <property type="match status" value="1"/>
</dbReference>
<dbReference type="HOGENOM" id="CLU_092403_0_1_14"/>
<dbReference type="InterPro" id="IPR001912">
    <property type="entry name" value="Ribosomal_uS4_N"/>
</dbReference>
<feature type="domain" description="RNA-binding S4" evidence="9">
    <location>
        <begin position="96"/>
        <end position="164"/>
    </location>
</feature>
<evidence type="ECO:0000256" key="4">
    <source>
        <dbReference type="ARBA" id="ARBA00022980"/>
    </source>
</evidence>
<dbReference type="NCBIfam" id="TIGR01017">
    <property type="entry name" value="rpsD_bact"/>
    <property type="match status" value="1"/>
</dbReference>
<protein>
    <recommendedName>
        <fullName evidence="6 7">Small ribosomal subunit protein uS4</fullName>
    </recommendedName>
</protein>
<dbReference type="GO" id="GO:0015935">
    <property type="term" value="C:small ribosomal subunit"/>
    <property type="evidence" value="ECO:0007669"/>
    <property type="project" value="InterPro"/>
</dbReference>
<evidence type="ECO:0000313" key="11">
    <source>
        <dbReference type="EMBL" id="AGJ90952.1"/>
    </source>
</evidence>
<dbReference type="CDD" id="cd00165">
    <property type="entry name" value="S4"/>
    <property type="match status" value="1"/>
</dbReference>
<proteinExistence type="inferred from homology"/>
<evidence type="ECO:0000256" key="3">
    <source>
        <dbReference type="ARBA" id="ARBA00022884"/>
    </source>
</evidence>
<feature type="domain" description="Small ribosomal subunit protein uS4 N-terminal" evidence="10">
    <location>
        <begin position="3"/>
        <end position="95"/>
    </location>
</feature>
<evidence type="ECO:0000256" key="8">
    <source>
        <dbReference type="RuleBase" id="RU003699"/>
    </source>
</evidence>
<dbReference type="GO" id="GO:0019843">
    <property type="term" value="F:rRNA binding"/>
    <property type="evidence" value="ECO:0007669"/>
    <property type="project" value="UniProtKB-UniRule"/>
</dbReference>
<keyword evidence="3 7" id="KW-0694">RNA-binding</keyword>
<dbReference type="Proteomes" id="UP000012984">
    <property type="component" value="Chromosome"/>
</dbReference>
<dbReference type="InterPro" id="IPR002942">
    <property type="entry name" value="S4_RNA-bd"/>
</dbReference>
<dbReference type="PROSITE" id="PS00632">
    <property type="entry name" value="RIBOSOMAL_S4"/>
    <property type="match status" value="1"/>
</dbReference>
<dbReference type="GO" id="GO:0042274">
    <property type="term" value="P:ribosomal small subunit biogenesis"/>
    <property type="evidence" value="ECO:0007669"/>
    <property type="project" value="TreeGrafter"/>
</dbReference>
<dbReference type="InterPro" id="IPR005709">
    <property type="entry name" value="Ribosomal_uS4_bac-type"/>
</dbReference>
<dbReference type="EMBL" id="CP004357">
    <property type="protein sequence ID" value="AGJ90952.1"/>
    <property type="molecule type" value="Genomic_DNA"/>
</dbReference>
<comment type="function">
    <text evidence="7">One of the primary rRNA binding proteins, it binds directly to 16S rRNA where it nucleates assembly of the body of the 30S subunit.</text>
</comment>
<dbReference type="NCBIfam" id="NF003717">
    <property type="entry name" value="PRK05327.1"/>
    <property type="match status" value="1"/>
</dbReference>
<comment type="subunit">
    <text evidence="7">Part of the 30S ribosomal subunit. Contacts protein S5. The interaction surface between S4 and S5 is involved in control of translational fidelity.</text>
</comment>
<dbReference type="AlphaFoldDB" id="M9WCU9"/>
<evidence type="ECO:0000259" key="9">
    <source>
        <dbReference type="SMART" id="SM00363"/>
    </source>
</evidence>
<evidence type="ECO:0000256" key="1">
    <source>
        <dbReference type="ARBA" id="ARBA00007465"/>
    </source>
</evidence>
<keyword evidence="2 7" id="KW-0699">rRNA-binding</keyword>
<dbReference type="Pfam" id="PF00163">
    <property type="entry name" value="Ribosomal_S4"/>
    <property type="match status" value="1"/>
</dbReference>
<evidence type="ECO:0000256" key="2">
    <source>
        <dbReference type="ARBA" id="ARBA00022730"/>
    </source>
</evidence>
<keyword evidence="5 7" id="KW-0687">Ribonucleoprotein</keyword>
<dbReference type="PATRIC" id="fig|1292033.3.peg.542"/>
<dbReference type="SUPFAM" id="SSF55174">
    <property type="entry name" value="Alpha-L RNA-binding motif"/>
    <property type="match status" value="1"/>
</dbReference>
<evidence type="ECO:0000256" key="7">
    <source>
        <dbReference type="HAMAP-Rule" id="MF_01306"/>
    </source>
</evidence>
<dbReference type="SMART" id="SM00363">
    <property type="entry name" value="S4"/>
    <property type="match status" value="1"/>
</dbReference>
<dbReference type="InterPro" id="IPR018079">
    <property type="entry name" value="Ribosomal_uS4_CS"/>
</dbReference>
<name>M9WCU9_9MOLU</name>
<organism evidence="11 12">
    <name type="scientific">Mycoplasma putrefaciens Mput9231</name>
    <dbReference type="NCBI Taxonomy" id="1292033"/>
    <lineage>
        <taxon>Bacteria</taxon>
        <taxon>Bacillati</taxon>
        <taxon>Mycoplasmatota</taxon>
        <taxon>Mollicutes</taxon>
        <taxon>Mycoplasmataceae</taxon>
        <taxon>Mycoplasma</taxon>
    </lineage>
</organism>
<keyword evidence="4 7" id="KW-0689">Ribosomal protein</keyword>
<comment type="function">
    <text evidence="7">With S5 and S12 plays an important role in translational accuracy.</text>
</comment>
<sequence>MSRFTGSTFKKARRFGFSILETGKEFSKGKKRVTTPGHHGKDRSKIKLSDYGQQLQEKQKVKYMYGLSERQFRNTFARAKKLQGILGTNFLVLLESRLDNIVYRLGFAMTRQGARQLVSHGHILVNDKKIDIPSYQLKVGDVIEVKQATKKNEKVLEALQNNQTTVDFVKIDKDKVKGEFVRLPERKELNLEINEALIVEWYNRLIK</sequence>
<comment type="similarity">
    <text evidence="1 7 8">Belongs to the universal ribosomal protein uS4 family.</text>
</comment>
<dbReference type="Gene3D" id="3.10.290.10">
    <property type="entry name" value="RNA-binding S4 domain"/>
    <property type="match status" value="1"/>
</dbReference>
<keyword evidence="12" id="KW-1185">Reference proteome</keyword>
<dbReference type="GO" id="GO:0006412">
    <property type="term" value="P:translation"/>
    <property type="evidence" value="ECO:0007669"/>
    <property type="project" value="UniProtKB-UniRule"/>
</dbReference>
<evidence type="ECO:0000256" key="5">
    <source>
        <dbReference type="ARBA" id="ARBA00023274"/>
    </source>
</evidence>
<dbReference type="Gene3D" id="1.10.1050.10">
    <property type="entry name" value="Ribosomal Protein S4 Delta 41, Chain A, domain 1"/>
    <property type="match status" value="1"/>
</dbReference>
<dbReference type="PANTHER" id="PTHR11831">
    <property type="entry name" value="30S 40S RIBOSOMAL PROTEIN"/>
    <property type="match status" value="1"/>
</dbReference>
<evidence type="ECO:0000313" key="12">
    <source>
        <dbReference type="Proteomes" id="UP000012984"/>
    </source>
</evidence>
<evidence type="ECO:0000256" key="6">
    <source>
        <dbReference type="ARBA" id="ARBA00035254"/>
    </source>
</evidence>
<gene>
    <name evidence="7 11" type="primary">rpsD</name>
    <name evidence="11" type="ORF">MPUT9231_5510</name>
</gene>
<dbReference type="PROSITE" id="PS50889">
    <property type="entry name" value="S4"/>
    <property type="match status" value="1"/>
</dbReference>
<dbReference type="GO" id="GO:0003735">
    <property type="term" value="F:structural constituent of ribosome"/>
    <property type="evidence" value="ECO:0007669"/>
    <property type="project" value="InterPro"/>
</dbReference>
<dbReference type="PANTHER" id="PTHR11831:SF4">
    <property type="entry name" value="SMALL RIBOSOMAL SUBUNIT PROTEIN US4M"/>
    <property type="match status" value="1"/>
</dbReference>